<feature type="compositionally biased region" description="Low complexity" evidence="1">
    <location>
        <begin position="526"/>
        <end position="535"/>
    </location>
</feature>
<feature type="transmembrane region" description="Helical" evidence="2">
    <location>
        <begin position="983"/>
        <end position="1003"/>
    </location>
</feature>
<feature type="transmembrane region" description="Helical" evidence="2">
    <location>
        <begin position="75"/>
        <end position="94"/>
    </location>
</feature>
<feature type="region of interest" description="Disordered" evidence="1">
    <location>
        <begin position="497"/>
        <end position="548"/>
    </location>
</feature>
<feature type="transmembrane region" description="Helical" evidence="2">
    <location>
        <begin position="1023"/>
        <end position="1046"/>
    </location>
</feature>
<dbReference type="VEuPathDB" id="PlasmoDB:PRG01_1003200"/>
<dbReference type="PhylomeDB" id="A0A060RT61"/>
<dbReference type="VEuPathDB" id="PlasmoDB:PRCDC_1004000"/>
<feature type="transmembrane region" description="Helical" evidence="2">
    <location>
        <begin position="179"/>
        <end position="201"/>
    </location>
</feature>
<reference evidence="3" key="1">
    <citation type="submission" date="2014-01" db="EMBL/GenBank/DDBJ databases">
        <authorList>
            <person name="Aslett M."/>
        </authorList>
    </citation>
    <scope>NUCLEOTIDE SEQUENCE</scope>
    <source>
        <strain evidence="3">CDC</strain>
    </source>
</reference>
<feature type="compositionally biased region" description="Basic and acidic residues" evidence="1">
    <location>
        <begin position="503"/>
        <end position="525"/>
    </location>
</feature>
<keyword evidence="2" id="KW-0472">Membrane</keyword>
<dbReference type="AlphaFoldDB" id="A0A060RT61"/>
<protein>
    <submittedName>
        <fullName evidence="3">Uncharacterized protein</fullName>
    </submittedName>
</protein>
<keyword evidence="2" id="KW-0812">Transmembrane</keyword>
<feature type="transmembrane region" description="Helical" evidence="2">
    <location>
        <begin position="1091"/>
        <end position="1110"/>
    </location>
</feature>
<evidence type="ECO:0000256" key="2">
    <source>
        <dbReference type="SAM" id="Phobius"/>
    </source>
</evidence>
<feature type="transmembrane region" description="Helical" evidence="2">
    <location>
        <begin position="947"/>
        <end position="971"/>
    </location>
</feature>
<feature type="transmembrane region" description="Helical" evidence="2">
    <location>
        <begin position="1066"/>
        <end position="1084"/>
    </location>
</feature>
<proteinExistence type="predicted"/>
<name>A0A060RT61_PLARE</name>
<feature type="transmembrane region" description="Helical" evidence="2">
    <location>
        <begin position="42"/>
        <end position="63"/>
    </location>
</feature>
<keyword evidence="4" id="KW-1185">Reference proteome</keyword>
<gene>
    <name evidence="3" type="ORF">PRCDC_1004000</name>
</gene>
<feature type="compositionally biased region" description="Basic residues" evidence="1">
    <location>
        <begin position="537"/>
        <end position="547"/>
    </location>
</feature>
<dbReference type="EMBL" id="HG810771">
    <property type="protein sequence ID" value="CDO64477.1"/>
    <property type="molecule type" value="Genomic_DNA"/>
</dbReference>
<feature type="transmembrane region" description="Helical" evidence="2">
    <location>
        <begin position="154"/>
        <end position="173"/>
    </location>
</feature>
<reference evidence="3" key="2">
    <citation type="submission" date="2014-05" db="EMBL/GenBank/DDBJ databases">
        <title>The genome sequences of chimpanzee malaria parasites reveal the path to human adaptation.</title>
        <authorList>
            <person name="Otto T.D."/>
            <person name="Rayner J.C."/>
            <person name="Boehme U."/>
            <person name="Pain A."/>
            <person name="Spottiswoode N."/>
            <person name="Sanders M."/>
            <person name="Quail M."/>
            <person name="Ollomo B."/>
            <person name="Renaud F."/>
            <person name="Thomas A.W."/>
            <person name="Prugnolle F."/>
            <person name="Conway D.J."/>
            <person name="Newbold C."/>
            <person name="Berriman M."/>
        </authorList>
    </citation>
    <scope>NUCLEOTIDE SEQUENCE [LARGE SCALE GENOMIC DNA]</scope>
    <source>
        <strain evidence="3">CDC</strain>
    </source>
</reference>
<keyword evidence="2" id="KW-1133">Transmembrane helix</keyword>
<accession>A0A060RT61</accession>
<evidence type="ECO:0000256" key="1">
    <source>
        <dbReference type="SAM" id="MobiDB-lite"/>
    </source>
</evidence>
<sequence>MMKYFQKEGLSCLSLTEKRSFLVEKDIKTRKICITKENFKHIFILENVDIIAGLCFMNIFLFICSGLKEDENHGNITTNIHGTLFIISLICYSIEKIIPFSFCSDFLFIFLLSLSCTLPFLSFELKNNYNDCFNTIVFFPLYILLFFTRYHIRLLFVLLIFYILIIFIIDLSINTSIIYSYILIFLFFTLCFNFIFYRYLYYFSRTIYISKSSPNNMLLIFPYINEIQDLSFIKIADILVDLNNYIHMKWMYFSQYLSTINLNNPQHIKNLKITSTRFSNKFYTLKNQDIFKNYPPYFCLKVLYHKKLYFLSSAIDKKKKKWTKIHFNRKKINFYFLLEMINIHNQYDIKNINHIAASQNKKIINKNFNMTHQNNGTINKNINMTHQNNGTINENFNMTHQYNDTINKNINMTHQNYGTINKNINMTHQNNDTINENFNMTHQNNDTINKNINMTHQNYGTINENFNVTHQYNDTINKNTNMTHQNKCSINKNMYVSSQNNNIKEEEKINRKNDKRTNRISRNDQKNGNLLLDKNNNNKKKNTKKEKKMITQSEYDTFHQINSTKIKNEYKQNSIHDELNRNSNKIYIVKDFFSSYNCNQSIKGKTTTNSIKKKKIKKKKIKDNLFKTNPISKDKYETNFESNYVNNLTSYNKNNMEEKKLKIDQLYENNLTEQIILNVDKYNKKKKIHKVINTQKKNISDKIYTFENVNGHEKDDNISVNKKNKTYITLSKHGLSYNVKENNVKEEFQIDNNQSNKKTNNIKEKYCDINNYYYNYTFKKNYNDTTNIQELQQKCNTKDIFPNITKCKNKKKNEDHIIYSDDYIYNNLYNIQNMMSNKNVLTNRKRTRTITSSDLYTSESSYTQSDEIYGKNIFFINFSCLFYIFMLKIKHLIKYIEEINSVIQCVNFKQGIVPKRSILLSFLDQKTERYYIMWSNSYDLVYYVDNYIYHIILILTFHLFCLFLRIAPIHITQTYFLFKMKSFLIIFILRFFLSLVIILIFIYPVFRTISINPRNVFIIKMNFFIISIFILFLSIFDYIWTIFIIHKNWWIIQKESLHRLEDVYKNILFSYAQFFVVFPIYYFLTLHRLKNVCYIYIIFIFSIYIIYWHYIGTFLLGLKMNISLIVLLIISILFIIRPFEIVKRDIFLKCVLPYILFLDDILHFLSDEKKLKYLTTNI</sequence>
<organism evidence="3 4">
    <name type="scientific">Plasmodium reichenowi</name>
    <dbReference type="NCBI Taxonomy" id="5854"/>
    <lineage>
        <taxon>Eukaryota</taxon>
        <taxon>Sar</taxon>
        <taxon>Alveolata</taxon>
        <taxon>Apicomplexa</taxon>
        <taxon>Aconoidasida</taxon>
        <taxon>Haemosporida</taxon>
        <taxon>Plasmodiidae</taxon>
        <taxon>Plasmodium</taxon>
        <taxon>Plasmodium (Laverania)</taxon>
    </lineage>
</organism>
<feature type="transmembrane region" description="Helical" evidence="2">
    <location>
        <begin position="106"/>
        <end position="122"/>
    </location>
</feature>
<evidence type="ECO:0000313" key="3">
    <source>
        <dbReference type="EMBL" id="CDO64477.1"/>
    </source>
</evidence>
<dbReference type="Proteomes" id="UP000027581">
    <property type="component" value="Unassembled WGS sequence"/>
</dbReference>
<evidence type="ECO:0000313" key="4">
    <source>
        <dbReference type="Proteomes" id="UP000027581"/>
    </source>
</evidence>
<feature type="transmembrane region" description="Helical" evidence="2">
    <location>
        <begin position="128"/>
        <end position="147"/>
    </location>
</feature>
<feature type="transmembrane region" description="Helical" evidence="2">
    <location>
        <begin position="1122"/>
        <end position="1139"/>
    </location>
</feature>